<keyword evidence="12" id="KW-1185">Reference proteome</keyword>
<feature type="signal peptide" evidence="10">
    <location>
        <begin position="1"/>
        <end position="20"/>
    </location>
</feature>
<feature type="transmembrane region" description="Helical" evidence="10">
    <location>
        <begin position="184"/>
        <end position="206"/>
    </location>
</feature>
<comment type="caution">
    <text evidence="11">The sequence shown here is derived from an EMBL/GenBank/DDBJ whole genome shotgun (WGS) entry which is preliminary data.</text>
</comment>
<gene>
    <name evidence="11" type="ORF">NQ314_017459</name>
</gene>
<comment type="subcellular location">
    <subcellularLocation>
        <location evidence="1 10">Endoplasmic reticulum membrane</location>
        <topology evidence="1 10">Single-pass membrane protein</topology>
    </subcellularLocation>
</comment>
<keyword evidence="7 10" id="KW-1133">Transmembrane helix</keyword>
<dbReference type="GO" id="GO:0005789">
    <property type="term" value="C:endoplasmic reticulum membrane"/>
    <property type="evidence" value="ECO:0007669"/>
    <property type="project" value="UniProtKB-SubCell"/>
</dbReference>
<evidence type="ECO:0000313" key="12">
    <source>
        <dbReference type="Proteomes" id="UP001162156"/>
    </source>
</evidence>
<comment type="pathway">
    <text evidence="2 10">Glycolipid biosynthesis; glycosylphosphatidylinositol-anchor biosynthesis.</text>
</comment>
<dbReference type="PANTHER" id="PTHR28650">
    <property type="entry name" value="PHOSPHATIDYLINOSITOL-GLYCAN BIOSYNTHESIS CLASS X PROTEIN"/>
    <property type="match status" value="1"/>
</dbReference>
<keyword evidence="5 10" id="KW-0812">Transmembrane</keyword>
<evidence type="ECO:0000256" key="1">
    <source>
        <dbReference type="ARBA" id="ARBA00004389"/>
    </source>
</evidence>
<dbReference type="PANTHER" id="PTHR28650:SF1">
    <property type="entry name" value="PHOSPHATIDYLINOSITOL-GLYCAN BIOSYNTHESIS CLASS X PROTEIN"/>
    <property type="match status" value="1"/>
</dbReference>
<dbReference type="Proteomes" id="UP001162156">
    <property type="component" value="Unassembled WGS sequence"/>
</dbReference>
<evidence type="ECO:0000256" key="7">
    <source>
        <dbReference type="ARBA" id="ARBA00022989"/>
    </source>
</evidence>
<evidence type="ECO:0000256" key="9">
    <source>
        <dbReference type="ARBA" id="ARBA00023180"/>
    </source>
</evidence>
<evidence type="ECO:0000256" key="3">
    <source>
        <dbReference type="ARBA" id="ARBA00010345"/>
    </source>
</evidence>
<evidence type="ECO:0000256" key="10">
    <source>
        <dbReference type="RuleBase" id="RU366056"/>
    </source>
</evidence>
<proteinExistence type="inferred from homology"/>
<evidence type="ECO:0000256" key="8">
    <source>
        <dbReference type="ARBA" id="ARBA00023136"/>
    </source>
</evidence>
<dbReference type="AlphaFoldDB" id="A0AAV8WUU7"/>
<feature type="chain" id="PRO_5043104728" description="Phosphatidylinositol-glycan biosynthesis class X protein" evidence="10">
    <location>
        <begin position="21"/>
        <end position="211"/>
    </location>
</feature>
<comment type="similarity">
    <text evidence="3 10">Belongs to the PIGX family.</text>
</comment>
<dbReference type="EMBL" id="JANEYF010004857">
    <property type="protein sequence ID" value="KAJ8929855.1"/>
    <property type="molecule type" value="Genomic_DNA"/>
</dbReference>
<comment type="function">
    <text evidence="10">Stabilizing subunit of the glycosylphosphatidylinositol-mannosyltransferase I complex which catalyzes the transfer of the first mannose, via an alpha-1,4 bond from a dolichol-phosphate-mannose (Dol-P-Man) to the glucosaminyl acyl phosphatidylinositol (GlcN-(acyl)PI) intermediate to generate alpha-D-Man-(1-&gt;4)-alpha-D-GlcN-(1-&gt;6)-(1-radyl,2-acyl-sn-glycero-3-phospho)-2-acyl-inositol and participates in the sixth step of the glycosylphosphatidylinositol-anchor biosynthesis. Probably acts by stabilizing the mannosyltransferase PIGM.</text>
</comment>
<name>A0AAV8WUU7_9CUCU</name>
<evidence type="ECO:0000313" key="11">
    <source>
        <dbReference type="EMBL" id="KAJ8929855.1"/>
    </source>
</evidence>
<evidence type="ECO:0000256" key="2">
    <source>
        <dbReference type="ARBA" id="ARBA00004687"/>
    </source>
</evidence>
<evidence type="ECO:0000256" key="6">
    <source>
        <dbReference type="ARBA" id="ARBA00022824"/>
    </source>
</evidence>
<reference evidence="11" key="1">
    <citation type="journal article" date="2023" name="Insect Mol. Biol.">
        <title>Genome sequencing provides insights into the evolution of gene families encoding plant cell wall-degrading enzymes in longhorned beetles.</title>
        <authorList>
            <person name="Shin N.R."/>
            <person name="Okamura Y."/>
            <person name="Kirsch R."/>
            <person name="Pauchet Y."/>
        </authorList>
    </citation>
    <scope>NUCLEOTIDE SEQUENCE</scope>
    <source>
        <strain evidence="11">RBIC_L_NR</strain>
    </source>
</reference>
<evidence type="ECO:0000256" key="5">
    <source>
        <dbReference type="ARBA" id="ARBA00022692"/>
    </source>
</evidence>
<evidence type="ECO:0000256" key="4">
    <source>
        <dbReference type="ARBA" id="ARBA00022502"/>
    </source>
</evidence>
<protein>
    <recommendedName>
        <fullName evidence="10">Phosphatidylinositol-glycan biosynthesis class X protein</fullName>
    </recommendedName>
</protein>
<dbReference type="InterPro" id="IPR013233">
    <property type="entry name" value="PIG-X/PBN1"/>
</dbReference>
<keyword evidence="4 10" id="KW-0337">GPI-anchor biosynthesis</keyword>
<keyword evidence="6 10" id="KW-0256">Endoplasmic reticulum</keyword>
<dbReference type="SMART" id="SM00780">
    <property type="entry name" value="PIG-X"/>
    <property type="match status" value="1"/>
</dbReference>
<keyword evidence="8 10" id="KW-0472">Membrane</keyword>
<organism evidence="11 12">
    <name type="scientific">Rhamnusium bicolor</name>
    <dbReference type="NCBI Taxonomy" id="1586634"/>
    <lineage>
        <taxon>Eukaryota</taxon>
        <taxon>Metazoa</taxon>
        <taxon>Ecdysozoa</taxon>
        <taxon>Arthropoda</taxon>
        <taxon>Hexapoda</taxon>
        <taxon>Insecta</taxon>
        <taxon>Pterygota</taxon>
        <taxon>Neoptera</taxon>
        <taxon>Endopterygota</taxon>
        <taxon>Coleoptera</taxon>
        <taxon>Polyphaga</taxon>
        <taxon>Cucujiformia</taxon>
        <taxon>Chrysomeloidea</taxon>
        <taxon>Cerambycidae</taxon>
        <taxon>Lepturinae</taxon>
        <taxon>Rhagiini</taxon>
        <taxon>Rhamnusium</taxon>
    </lineage>
</organism>
<keyword evidence="9" id="KW-0325">Glycoprotein</keyword>
<dbReference type="GO" id="GO:0006506">
    <property type="term" value="P:GPI anchor biosynthetic process"/>
    <property type="evidence" value="ECO:0007669"/>
    <property type="project" value="UniProtKB-KW"/>
</dbReference>
<dbReference type="InterPro" id="IPR040039">
    <property type="entry name" value="PIGX"/>
</dbReference>
<dbReference type="Pfam" id="PF08320">
    <property type="entry name" value="PIG-X"/>
    <property type="match status" value="1"/>
</dbReference>
<sequence length="211" mass="23569">MITPIFLLLIVVMQDHRINGDTECLKLDVSITQKVENEGFHREIRWLIETLSPSKEIWINSGCKLCLRLVVSPDVEAPAHEATEHTVYIYLNNTSIDRISINLPVHLRYQRSQITGGYGKVPLQKPSLLTWCPGTVSEICGRGLKVEAPCSETAQNICVWKNLSYQALFDEVELFVPVGDLDDYPLVSIVTLLLGCAGCIYILSVLSTTPL</sequence>
<keyword evidence="10" id="KW-0732">Signal</keyword>
<accession>A0AAV8WUU7</accession>